<dbReference type="Pfam" id="PF01938">
    <property type="entry name" value="TRAM"/>
    <property type="match status" value="1"/>
</dbReference>
<proteinExistence type="predicted"/>
<dbReference type="Proteomes" id="UP000218615">
    <property type="component" value="Unassembled WGS sequence"/>
</dbReference>
<organism evidence="2 3">
    <name type="scientific">Candidatus Methanoperedens nitratireducens</name>
    <dbReference type="NCBI Taxonomy" id="1392998"/>
    <lineage>
        <taxon>Archaea</taxon>
        <taxon>Methanobacteriati</taxon>
        <taxon>Methanobacteriota</taxon>
        <taxon>Stenosarchaea group</taxon>
        <taxon>Methanomicrobia</taxon>
        <taxon>Methanosarcinales</taxon>
        <taxon>ANME-2 cluster</taxon>
        <taxon>Candidatus Methanoperedentaceae</taxon>
        <taxon>Candidatus Methanoperedens</taxon>
    </lineage>
</organism>
<dbReference type="InterPro" id="IPR012340">
    <property type="entry name" value="NA-bd_OB-fold"/>
</dbReference>
<gene>
    <name evidence="2" type="ORF">MNV_2010021</name>
</gene>
<reference evidence="3" key="1">
    <citation type="submission" date="2017-06" db="EMBL/GenBank/DDBJ databases">
        <authorList>
            <person name="Cremers G."/>
        </authorList>
    </citation>
    <scope>NUCLEOTIDE SEQUENCE [LARGE SCALE GENOMIC DNA]</scope>
</reference>
<evidence type="ECO:0000313" key="2">
    <source>
        <dbReference type="EMBL" id="SNQ60773.1"/>
    </source>
</evidence>
<dbReference type="OrthoDB" id="28569at2157"/>
<evidence type="ECO:0000313" key="3">
    <source>
        <dbReference type="Proteomes" id="UP000218615"/>
    </source>
</evidence>
<dbReference type="PROSITE" id="PS50926">
    <property type="entry name" value="TRAM"/>
    <property type="match status" value="1"/>
</dbReference>
<evidence type="ECO:0000259" key="1">
    <source>
        <dbReference type="PROSITE" id="PS50926"/>
    </source>
</evidence>
<feature type="domain" description="TRAM" evidence="1">
    <location>
        <begin position="16"/>
        <end position="74"/>
    </location>
</feature>
<sequence>MNRGKRLFTEQDRDSPVSVGDIHNVAIDGIAREGDGIAHVQGFVIFVPGTKVGDNVTIKIERVLRRFAIAALAEKN</sequence>
<accession>A0A284VNI6</accession>
<dbReference type="Gene3D" id="2.40.50.140">
    <property type="entry name" value="Nucleic acid-binding proteins"/>
    <property type="match status" value="1"/>
</dbReference>
<dbReference type="EMBL" id="FZMP01000115">
    <property type="protein sequence ID" value="SNQ60773.1"/>
    <property type="molecule type" value="Genomic_DNA"/>
</dbReference>
<dbReference type="AlphaFoldDB" id="A0A284VNI6"/>
<dbReference type="SUPFAM" id="SSF50249">
    <property type="entry name" value="Nucleic acid-binding proteins"/>
    <property type="match status" value="1"/>
</dbReference>
<keyword evidence="3" id="KW-1185">Reference proteome</keyword>
<dbReference type="InterPro" id="IPR002792">
    <property type="entry name" value="TRAM_dom"/>
</dbReference>
<name>A0A284VNI6_9EURY</name>
<dbReference type="STRING" id="1392998.ANME2D_01888"/>
<protein>
    <recommendedName>
        <fullName evidence="1">TRAM domain-containing protein</fullName>
    </recommendedName>
</protein>